<proteinExistence type="predicted"/>
<gene>
    <name evidence="2" type="ORF">CBF31_01355</name>
</gene>
<evidence type="ECO:0000313" key="2">
    <source>
        <dbReference type="EMBL" id="RSU04692.1"/>
    </source>
</evidence>
<dbReference type="PIRSF" id="PIRSF007165">
    <property type="entry name" value="UCP007165"/>
    <property type="match status" value="1"/>
</dbReference>
<comment type="caution">
    <text evidence="2">The sequence shown here is derived from an EMBL/GenBank/DDBJ whole genome shotgun (WGS) entry which is preliminary data.</text>
</comment>
<keyword evidence="3" id="KW-1185">Reference proteome</keyword>
<dbReference type="InterPro" id="IPR014963">
    <property type="entry name" value="UPF0302_N"/>
</dbReference>
<dbReference type="OrthoDB" id="2155814at2"/>
<dbReference type="SMART" id="SM00914">
    <property type="entry name" value="IDEAL"/>
    <property type="match status" value="1"/>
</dbReference>
<dbReference type="InterPro" id="IPR038091">
    <property type="entry name" value="UPF0302_N_sf"/>
</dbReference>
<name>A0A430ABW8_9ENTE</name>
<dbReference type="AlphaFoldDB" id="A0A430ABW8"/>
<evidence type="ECO:0000259" key="1">
    <source>
        <dbReference type="SMART" id="SM00914"/>
    </source>
</evidence>
<dbReference type="InterPro" id="IPR027393">
    <property type="entry name" value="Virus_scaffolding_prot_C"/>
</dbReference>
<sequence length="177" mass="20657">MATLDDKIAFLHEVTNEYLFGRREVYWVLNYLETHPAILENVVFVEHADKTTRGLKIISDINEKDPMTLYLFDMTFIDPEQIFHEMRKNWKKELYIEIILPNSNELSSYLAVLEDNPFNSWNDAISSEDEASVDKAIESVLSDFSKENLLKQIDEALEMNDSALFKELSEKLVQETN</sequence>
<feature type="domain" description="IDEAL" evidence="1">
    <location>
        <begin position="136"/>
        <end position="172"/>
    </location>
</feature>
<dbReference type="Pfam" id="PF08864">
    <property type="entry name" value="UPF0302"/>
    <property type="match status" value="1"/>
</dbReference>
<dbReference type="EMBL" id="NGJY01000001">
    <property type="protein sequence ID" value="RSU04692.1"/>
    <property type="molecule type" value="Genomic_DNA"/>
</dbReference>
<dbReference type="Proteomes" id="UP000287101">
    <property type="component" value="Unassembled WGS sequence"/>
</dbReference>
<dbReference type="RefSeq" id="WP_126830202.1">
    <property type="nucleotide sequence ID" value="NZ_CBCRYB010000002.1"/>
</dbReference>
<dbReference type="Pfam" id="PF08858">
    <property type="entry name" value="IDEAL"/>
    <property type="match status" value="1"/>
</dbReference>
<evidence type="ECO:0000313" key="3">
    <source>
        <dbReference type="Proteomes" id="UP000287101"/>
    </source>
</evidence>
<accession>A0A430ABW8</accession>
<dbReference type="InterPro" id="IPR014957">
    <property type="entry name" value="IDEAL_dom"/>
</dbReference>
<organism evidence="2 3">
    <name type="scientific">Vagococcus fessus</name>
    <dbReference type="NCBI Taxonomy" id="120370"/>
    <lineage>
        <taxon>Bacteria</taxon>
        <taxon>Bacillati</taxon>
        <taxon>Bacillota</taxon>
        <taxon>Bacilli</taxon>
        <taxon>Lactobacillales</taxon>
        <taxon>Enterococcaceae</taxon>
        <taxon>Vagococcus</taxon>
    </lineage>
</organism>
<dbReference type="Gene3D" id="3.40.1530.30">
    <property type="entry name" value="Uncharacterised family UPF0302, N-terminal domain"/>
    <property type="match status" value="1"/>
</dbReference>
<dbReference type="Gene3D" id="4.10.810.10">
    <property type="entry name" value="Virus Scaffolding Protein, Chain A"/>
    <property type="match status" value="1"/>
</dbReference>
<reference evidence="2 3" key="1">
    <citation type="submission" date="2017-05" db="EMBL/GenBank/DDBJ databases">
        <title>Vagococcus spp. assemblies.</title>
        <authorList>
            <person name="Gulvik C.A."/>
        </authorList>
    </citation>
    <scope>NUCLEOTIDE SEQUENCE [LARGE SCALE GENOMIC DNA]</scope>
    <source>
        <strain evidence="2 3">CCUG 41755</strain>
    </source>
</reference>
<dbReference type="InterPro" id="IPR011188">
    <property type="entry name" value="UPF0302"/>
</dbReference>
<protein>
    <recommendedName>
        <fullName evidence="1">IDEAL domain-containing protein</fullName>
    </recommendedName>
</protein>